<dbReference type="PANTHER" id="PTHR43798">
    <property type="entry name" value="MONOACYLGLYCEROL LIPASE"/>
    <property type="match status" value="1"/>
</dbReference>
<dbReference type="GO" id="GO:0046464">
    <property type="term" value="P:acylglycerol catabolic process"/>
    <property type="evidence" value="ECO:0007669"/>
    <property type="project" value="TreeGrafter"/>
</dbReference>
<gene>
    <name evidence="11" type="primary">LOC116952777</name>
</gene>
<sequence>MLESLSGLPLPLDPMTLTLSLPLLLFAYYWLFQPSVFLYLHDWYWRTQLGFQIRECRCGAFTFCYSELGRRAGGGAGSGGGGATVTRPSLLFLHAFSANKDMWLPLLRFLPRDRHVVCVDMPGHEGTTRAHGDDYSLQGQVTRVKQFVAAVGLDAAPFHLVGTSMGGGVAGVYAATHPGDVHTLTLICPAGLDAPTESRFVGELRAAEAAGDFTGVSLIPRSPAQVARMLQLVTYSFKLPRQILQAMVDVRHDHNDFYLQLLTAITAERSRFRLHETMHLITAPTLVVWGKQDQVLDVSGAALLSAVLPRCRVELLDDCGHTVTMEQPHETARLLLAFLAHTESGG</sequence>
<dbReference type="SUPFAM" id="SSF53474">
    <property type="entry name" value="alpha/beta-Hydrolases"/>
    <property type="match status" value="1"/>
</dbReference>
<evidence type="ECO:0000313" key="11">
    <source>
        <dbReference type="RefSeq" id="XP_032828293.1"/>
    </source>
</evidence>
<comment type="catalytic activity">
    <reaction evidence="1">
        <text>Hydrolyzes glycerol monoesters of long-chain fatty acids.</text>
        <dbReference type="EC" id="3.1.1.23"/>
    </reaction>
</comment>
<dbReference type="GO" id="GO:0047372">
    <property type="term" value="F:monoacylglycerol lipase activity"/>
    <property type="evidence" value="ECO:0007669"/>
    <property type="project" value="UniProtKB-EC"/>
</dbReference>
<evidence type="ECO:0000259" key="9">
    <source>
        <dbReference type="Pfam" id="PF00561"/>
    </source>
</evidence>
<dbReference type="EC" id="3.1.1.23" evidence="3"/>
<dbReference type="PANTHER" id="PTHR43798:SF5">
    <property type="entry name" value="MONOACYLGLYCEROL LIPASE ABHD6"/>
    <property type="match status" value="1"/>
</dbReference>
<evidence type="ECO:0000256" key="1">
    <source>
        <dbReference type="ARBA" id="ARBA00001613"/>
    </source>
</evidence>
<organism evidence="10 11">
    <name type="scientific">Petromyzon marinus</name>
    <name type="common">Sea lamprey</name>
    <dbReference type="NCBI Taxonomy" id="7757"/>
    <lineage>
        <taxon>Eukaryota</taxon>
        <taxon>Metazoa</taxon>
        <taxon>Chordata</taxon>
        <taxon>Craniata</taxon>
        <taxon>Vertebrata</taxon>
        <taxon>Cyclostomata</taxon>
        <taxon>Hyperoartia</taxon>
        <taxon>Petromyzontiformes</taxon>
        <taxon>Petromyzontidae</taxon>
        <taxon>Petromyzon</taxon>
    </lineage>
</organism>
<feature type="domain" description="AB hydrolase-1" evidence="9">
    <location>
        <begin position="88"/>
        <end position="327"/>
    </location>
</feature>
<comment type="catalytic activity">
    <reaction evidence="7">
        <text>1-dodecanoylglycerol + H2O = dodecanoate + glycerol + H(+)</text>
        <dbReference type="Rhea" id="RHEA:44316"/>
        <dbReference type="ChEBI" id="CHEBI:15377"/>
        <dbReference type="ChEBI" id="CHEBI:15378"/>
        <dbReference type="ChEBI" id="CHEBI:17754"/>
        <dbReference type="ChEBI" id="CHEBI:18262"/>
        <dbReference type="ChEBI" id="CHEBI:75539"/>
    </reaction>
</comment>
<evidence type="ECO:0000256" key="5">
    <source>
        <dbReference type="ARBA" id="ARBA00037874"/>
    </source>
</evidence>
<comment type="subcellular location">
    <subcellularLocation>
        <location evidence="4">Late endosome membrane</location>
        <topology evidence="4">Single-pass type II membrane protein</topology>
    </subcellularLocation>
    <subcellularLocation>
        <location evidence="5">Lysosome membrane</location>
        <topology evidence="5">Single-pass type II membrane protein</topology>
    </subcellularLocation>
    <subcellularLocation>
        <location evidence="6">Mitochondrion membrane</location>
        <topology evidence="6">Single-pass type II membrane protein</topology>
    </subcellularLocation>
</comment>
<evidence type="ECO:0000256" key="6">
    <source>
        <dbReference type="ARBA" id="ARBA00046308"/>
    </source>
</evidence>
<dbReference type="KEGG" id="pmrn:116952777"/>
<evidence type="ECO:0000256" key="2">
    <source>
        <dbReference type="ARBA" id="ARBA00008645"/>
    </source>
</evidence>
<dbReference type="InterPro" id="IPR000073">
    <property type="entry name" value="AB_hydrolase_1"/>
</dbReference>
<dbReference type="RefSeq" id="XP_032828293.1">
    <property type="nucleotide sequence ID" value="XM_032972402.1"/>
</dbReference>
<name>A0AAJ7XCK8_PETMA</name>
<reference evidence="11" key="1">
    <citation type="submission" date="2025-08" db="UniProtKB">
        <authorList>
            <consortium name="RefSeq"/>
        </authorList>
    </citation>
    <scope>IDENTIFICATION</scope>
    <source>
        <tissue evidence="11">Sperm</tissue>
    </source>
</reference>
<keyword evidence="10" id="KW-1185">Reference proteome</keyword>
<evidence type="ECO:0000256" key="3">
    <source>
        <dbReference type="ARBA" id="ARBA00013254"/>
    </source>
</evidence>
<dbReference type="PRINTS" id="PR00111">
    <property type="entry name" value="ABHYDROLASE"/>
</dbReference>
<dbReference type="GO" id="GO:0031902">
    <property type="term" value="C:late endosome membrane"/>
    <property type="evidence" value="ECO:0007669"/>
    <property type="project" value="UniProtKB-SubCell"/>
</dbReference>
<proteinExistence type="inferred from homology"/>
<evidence type="ECO:0000256" key="7">
    <source>
        <dbReference type="ARBA" id="ARBA00047662"/>
    </source>
</evidence>
<evidence type="ECO:0000256" key="8">
    <source>
        <dbReference type="ARBA" id="ARBA00049568"/>
    </source>
</evidence>
<dbReference type="Proteomes" id="UP001318040">
    <property type="component" value="Chromosome 48"/>
</dbReference>
<accession>A0AAJ7XCK8</accession>
<dbReference type="Gene3D" id="3.40.50.1820">
    <property type="entry name" value="alpha/beta hydrolase"/>
    <property type="match status" value="1"/>
</dbReference>
<comment type="function">
    <text evidence="8">Lipase that preferentially hydrolysis medium-chain saturated monoacylglycerols including 2-arachidonoylglycerol. Through 2-arachidonoylglycerol degradation may regulate endocannabinoid signaling pathways. Also has a lysophosphatidyl lipase activity with a preference for lysophosphatidylglycerol among other lysophospholipids. Also able to degrade bis(monoacylglycero)phosphate (BMP) and constitutes the major enzyme for BMP catabolism. BMP, also known as lysobisphosphatidic acid, is enriched in late endosomes and lysosomes and plays a key role in the formation of intraluminal vesicles and in lipid sorting.</text>
</comment>
<dbReference type="GO" id="GO:0032281">
    <property type="term" value="C:AMPA glutamate receptor complex"/>
    <property type="evidence" value="ECO:0007669"/>
    <property type="project" value="TreeGrafter"/>
</dbReference>
<dbReference type="Pfam" id="PF00561">
    <property type="entry name" value="Abhydrolase_1"/>
    <property type="match status" value="1"/>
</dbReference>
<dbReference type="InterPro" id="IPR029058">
    <property type="entry name" value="AB_hydrolase_fold"/>
</dbReference>
<evidence type="ECO:0000256" key="4">
    <source>
        <dbReference type="ARBA" id="ARBA00037797"/>
    </source>
</evidence>
<dbReference type="InterPro" id="IPR050266">
    <property type="entry name" value="AB_hydrolase_sf"/>
</dbReference>
<dbReference type="GO" id="GO:0031966">
    <property type="term" value="C:mitochondrial membrane"/>
    <property type="evidence" value="ECO:0007669"/>
    <property type="project" value="UniProtKB-SubCell"/>
</dbReference>
<dbReference type="AlphaFoldDB" id="A0AAJ7XCK8"/>
<protein>
    <recommendedName>
        <fullName evidence="3">acylglycerol lipase</fullName>
        <ecNumber evidence="3">3.1.1.23</ecNumber>
    </recommendedName>
</protein>
<evidence type="ECO:0000313" key="10">
    <source>
        <dbReference type="Proteomes" id="UP001318040"/>
    </source>
</evidence>
<dbReference type="GO" id="GO:0005765">
    <property type="term" value="C:lysosomal membrane"/>
    <property type="evidence" value="ECO:0007669"/>
    <property type="project" value="UniProtKB-SubCell"/>
</dbReference>
<comment type="similarity">
    <text evidence="2">Belongs to the AB hydrolase superfamily.</text>
</comment>